<evidence type="ECO:0000313" key="3">
    <source>
        <dbReference type="Proteomes" id="UP000008743"/>
    </source>
</evidence>
<dbReference type="EMBL" id="KE346400">
    <property type="protein sequence ID" value="KJE98362.1"/>
    <property type="molecule type" value="Genomic_DNA"/>
</dbReference>
<organism evidence="2 3">
    <name type="scientific">Capsaspora owczarzaki (strain ATCC 30864)</name>
    <dbReference type="NCBI Taxonomy" id="595528"/>
    <lineage>
        <taxon>Eukaryota</taxon>
        <taxon>Filasterea</taxon>
        <taxon>Capsaspora</taxon>
    </lineage>
</organism>
<evidence type="ECO:0000256" key="1">
    <source>
        <dbReference type="SAM" id="SignalP"/>
    </source>
</evidence>
<dbReference type="InParanoid" id="A0A0D2W1X9"/>
<keyword evidence="3" id="KW-1185">Reference proteome</keyword>
<sequence>MAVVTLATAVILALLITQSNADCTDLRIVEILNQPASTATQFIQLFNSNRLHAIALNGLTLGHVSGGTSEIMSSDVIIPPLGCALLGSNNGSSNGNVKLDYPTSTQGTSYIIGDYSLAPTGSNWALSPSTWTGSLTNKGSPGVCQQFTLAATRAAIITEFAPVTSTDIRARSYVKLFNSATVSLNLANVNLRDKGSLVNSFTAAAVLPPMSCSLLSGSSSTTTNGNITGIASFNSVWWASSSDMVRLSATITPAEVIGQAVSFVSSTWPSRSAYASYILKDYRQTGDTPSLWRTGSVTWPGSDDWTDGWSAGSTGYGEPYQCPYVQRES</sequence>
<keyword evidence="1" id="KW-0732">Signal</keyword>
<accession>A0A0D2W1X9</accession>
<gene>
    <name evidence="2" type="ORF">CAOG_009226</name>
</gene>
<evidence type="ECO:0008006" key="4">
    <source>
        <dbReference type="Google" id="ProtNLM"/>
    </source>
</evidence>
<dbReference type="AlphaFoldDB" id="A0A0D2W1X9"/>
<dbReference type="Proteomes" id="UP000008743">
    <property type="component" value="Unassembled WGS sequence"/>
</dbReference>
<protein>
    <recommendedName>
        <fullName evidence="4">LTD domain-containing protein</fullName>
    </recommendedName>
</protein>
<name>A0A0D2W1X9_CAPO3</name>
<reference evidence="3" key="1">
    <citation type="submission" date="2011-02" db="EMBL/GenBank/DDBJ databases">
        <title>The Genome Sequence of Capsaspora owczarzaki ATCC 30864.</title>
        <authorList>
            <person name="Russ C."/>
            <person name="Cuomo C."/>
            <person name="Burger G."/>
            <person name="Gray M.W."/>
            <person name="Holland P.W.H."/>
            <person name="King N."/>
            <person name="Lang F.B.F."/>
            <person name="Roger A.J."/>
            <person name="Ruiz-Trillo I."/>
            <person name="Young S.K."/>
            <person name="Zeng Q."/>
            <person name="Gargeya S."/>
            <person name="Alvarado L."/>
            <person name="Berlin A."/>
            <person name="Chapman S.B."/>
            <person name="Chen Z."/>
            <person name="Freedman E."/>
            <person name="Gellesch M."/>
            <person name="Goldberg J."/>
            <person name="Griggs A."/>
            <person name="Gujja S."/>
            <person name="Heilman E."/>
            <person name="Heiman D."/>
            <person name="Howarth C."/>
            <person name="Mehta T."/>
            <person name="Neiman D."/>
            <person name="Pearson M."/>
            <person name="Roberts A."/>
            <person name="Saif S."/>
            <person name="Shea T."/>
            <person name="Shenoy N."/>
            <person name="Sisk P."/>
            <person name="Stolte C."/>
            <person name="Sykes S."/>
            <person name="White J."/>
            <person name="Yandava C."/>
            <person name="Haas B."/>
            <person name="Nusbaum C."/>
            <person name="Birren B."/>
        </authorList>
    </citation>
    <scope>NUCLEOTIDE SEQUENCE</scope>
    <source>
        <strain evidence="3">ATCC 30864</strain>
    </source>
</reference>
<evidence type="ECO:0000313" key="2">
    <source>
        <dbReference type="EMBL" id="KJE98362.1"/>
    </source>
</evidence>
<feature type="signal peptide" evidence="1">
    <location>
        <begin position="1"/>
        <end position="21"/>
    </location>
</feature>
<feature type="chain" id="PRO_5002266202" description="LTD domain-containing protein" evidence="1">
    <location>
        <begin position="22"/>
        <end position="329"/>
    </location>
</feature>
<proteinExistence type="predicted"/>